<keyword evidence="1" id="KW-0677">Repeat</keyword>
<dbReference type="GeneID" id="70243829"/>
<gene>
    <name evidence="4" type="ORF">BGW36DRAFT_354614</name>
</gene>
<dbReference type="InterPro" id="IPR050663">
    <property type="entry name" value="Ankyrin-SOCS_Box"/>
</dbReference>
<proteinExistence type="predicted"/>
<evidence type="ECO:0000256" key="3">
    <source>
        <dbReference type="PROSITE-ProRule" id="PRU00023"/>
    </source>
</evidence>
<dbReference type="PRINTS" id="PR01415">
    <property type="entry name" value="ANKYRIN"/>
</dbReference>
<evidence type="ECO:0000313" key="4">
    <source>
        <dbReference type="EMBL" id="KAH8703182.1"/>
    </source>
</evidence>
<dbReference type="Proteomes" id="UP001201262">
    <property type="component" value="Unassembled WGS sequence"/>
</dbReference>
<dbReference type="GO" id="GO:0000976">
    <property type="term" value="F:transcription cis-regulatory region binding"/>
    <property type="evidence" value="ECO:0007669"/>
    <property type="project" value="TreeGrafter"/>
</dbReference>
<dbReference type="GO" id="GO:0005634">
    <property type="term" value="C:nucleus"/>
    <property type="evidence" value="ECO:0007669"/>
    <property type="project" value="TreeGrafter"/>
</dbReference>
<dbReference type="SUPFAM" id="SSF48403">
    <property type="entry name" value="Ankyrin repeat"/>
    <property type="match status" value="2"/>
</dbReference>
<feature type="repeat" description="ANK" evidence="3">
    <location>
        <begin position="440"/>
        <end position="472"/>
    </location>
</feature>
<dbReference type="GO" id="GO:0045944">
    <property type="term" value="P:positive regulation of transcription by RNA polymerase II"/>
    <property type="evidence" value="ECO:0007669"/>
    <property type="project" value="TreeGrafter"/>
</dbReference>
<dbReference type="SMART" id="SM00248">
    <property type="entry name" value="ANK"/>
    <property type="match status" value="12"/>
</dbReference>
<dbReference type="InterPro" id="IPR002110">
    <property type="entry name" value="Ankyrin_rpt"/>
</dbReference>
<dbReference type="AlphaFoldDB" id="A0AAD4L428"/>
<protein>
    <submittedName>
        <fullName evidence="4">Ankyrin repeat-containing domain protein</fullName>
    </submittedName>
</protein>
<organism evidence="4 5">
    <name type="scientific">Talaromyces proteolyticus</name>
    <dbReference type="NCBI Taxonomy" id="1131652"/>
    <lineage>
        <taxon>Eukaryota</taxon>
        <taxon>Fungi</taxon>
        <taxon>Dikarya</taxon>
        <taxon>Ascomycota</taxon>
        <taxon>Pezizomycotina</taxon>
        <taxon>Eurotiomycetes</taxon>
        <taxon>Eurotiomycetidae</taxon>
        <taxon>Eurotiales</taxon>
        <taxon>Trichocomaceae</taxon>
        <taxon>Talaromyces</taxon>
        <taxon>Talaromyces sect. Bacilispori</taxon>
    </lineage>
</organism>
<feature type="repeat" description="ANK" evidence="3">
    <location>
        <begin position="547"/>
        <end position="579"/>
    </location>
</feature>
<dbReference type="InterPro" id="IPR036770">
    <property type="entry name" value="Ankyrin_rpt-contain_sf"/>
</dbReference>
<feature type="repeat" description="ANK" evidence="3">
    <location>
        <begin position="580"/>
        <end position="612"/>
    </location>
</feature>
<evidence type="ECO:0000256" key="1">
    <source>
        <dbReference type="ARBA" id="ARBA00022737"/>
    </source>
</evidence>
<sequence length="631" mass="68909">MAGNHSIANFISGLQRPSFQTYIAQLEVYTTKTWKICTGSEKALHIACEEGYDALVIRLLSKERSLRNLKGLLLLERSLIAAINCRQKSVVRVLLTHLPTGLKSFVSDLQSFQLLRRSNSYKKANVLDTALGYAAMKNWLWAVLLFLKHGARASSQNILQGLNKASSRGYEDVVRVLSKRIQGQKRRNLLGALTSAVENGHEGIVKIILGDGMKIPQDSFGPGLIHLAAKKGHKGILRLLLSKAPGDYYVYPNIDTSKDPYVYSASKDGSRYTYGGPKIKYENWCCLHFAIYHKHYGIVKFLLETDSMPRDHVEHRTTAMPLASQRGCTDIVKLLLANGFDASATMQGHSALELATRYGHTNIMTLLLDAGERVTLYHLLNAASSGSLPAVSLLLDRGADVQASSTSRQTPLHVAVAHHHLEVVRFLLKAGAKTEAFNCNGDTPLHLAIEGNQVEFVRLLLKYGADTESQSGVKTKYGSIETKRALFCAINSRNPHLIPELLRYGAKLESGGVGGTRPFHGAARNGSVVALETLLAAGAQIHATDAQQRTALHYAVRGDNIDAISTLLSWGLDVNARDSSGQIPLHLATYKVVSPAYDLLVSHGADVEAKDNKGMSVADCQYSSQLAWHGA</sequence>
<dbReference type="PANTHER" id="PTHR24193:SF121">
    <property type="entry name" value="ADA2A-CONTAINING COMPLEX COMPONENT 3, ISOFORM D"/>
    <property type="match status" value="1"/>
</dbReference>
<dbReference type="PANTHER" id="PTHR24193">
    <property type="entry name" value="ANKYRIN REPEAT PROTEIN"/>
    <property type="match status" value="1"/>
</dbReference>
<reference evidence="4" key="1">
    <citation type="submission" date="2021-12" db="EMBL/GenBank/DDBJ databases">
        <title>Convergent genome expansion in fungi linked to evolution of root-endophyte symbiosis.</title>
        <authorList>
            <consortium name="DOE Joint Genome Institute"/>
            <person name="Ke Y.-H."/>
            <person name="Bonito G."/>
            <person name="Liao H.-L."/>
            <person name="Looney B."/>
            <person name="Rojas-Flechas A."/>
            <person name="Nash J."/>
            <person name="Hameed K."/>
            <person name="Schadt C."/>
            <person name="Martin F."/>
            <person name="Crous P.W."/>
            <person name="Miettinen O."/>
            <person name="Magnuson J.K."/>
            <person name="Labbe J."/>
            <person name="Jacobson D."/>
            <person name="Doktycz M.J."/>
            <person name="Veneault-Fourrey C."/>
            <person name="Kuo A."/>
            <person name="Mondo S."/>
            <person name="Calhoun S."/>
            <person name="Riley R."/>
            <person name="Ohm R."/>
            <person name="LaButti K."/>
            <person name="Andreopoulos B."/>
            <person name="Pangilinan J."/>
            <person name="Nolan M."/>
            <person name="Tritt A."/>
            <person name="Clum A."/>
            <person name="Lipzen A."/>
            <person name="Daum C."/>
            <person name="Barry K."/>
            <person name="Grigoriev I.V."/>
            <person name="Vilgalys R."/>
        </authorList>
    </citation>
    <scope>NUCLEOTIDE SEQUENCE</scope>
    <source>
        <strain evidence="4">PMI_201</strain>
    </source>
</reference>
<feature type="repeat" description="ANK" evidence="3">
    <location>
        <begin position="514"/>
        <end position="546"/>
    </location>
</feature>
<name>A0AAD4L428_9EURO</name>
<feature type="repeat" description="ANK" evidence="3">
    <location>
        <begin position="347"/>
        <end position="379"/>
    </location>
</feature>
<dbReference type="Pfam" id="PF12796">
    <property type="entry name" value="Ank_2"/>
    <property type="match status" value="4"/>
</dbReference>
<evidence type="ECO:0000256" key="2">
    <source>
        <dbReference type="ARBA" id="ARBA00023043"/>
    </source>
</evidence>
<accession>A0AAD4L428</accession>
<evidence type="ECO:0000313" key="5">
    <source>
        <dbReference type="Proteomes" id="UP001201262"/>
    </source>
</evidence>
<dbReference type="EMBL" id="JAJTJA010000002">
    <property type="protein sequence ID" value="KAH8703182.1"/>
    <property type="molecule type" value="Genomic_DNA"/>
</dbReference>
<dbReference type="RefSeq" id="XP_046076200.1">
    <property type="nucleotide sequence ID" value="XM_046213542.1"/>
</dbReference>
<keyword evidence="5" id="KW-1185">Reference proteome</keyword>
<dbReference type="PROSITE" id="PS50297">
    <property type="entry name" value="ANK_REP_REGION"/>
    <property type="match status" value="6"/>
</dbReference>
<dbReference type="Gene3D" id="1.25.40.20">
    <property type="entry name" value="Ankyrin repeat-containing domain"/>
    <property type="match status" value="3"/>
</dbReference>
<dbReference type="PROSITE" id="PS50088">
    <property type="entry name" value="ANK_REPEAT"/>
    <property type="match status" value="6"/>
</dbReference>
<comment type="caution">
    <text evidence="4">The sequence shown here is derived from an EMBL/GenBank/DDBJ whole genome shotgun (WGS) entry which is preliminary data.</text>
</comment>
<feature type="repeat" description="ANK" evidence="3">
    <location>
        <begin position="407"/>
        <end position="439"/>
    </location>
</feature>
<keyword evidence="2 3" id="KW-0040">ANK repeat</keyword>